<keyword evidence="1" id="KW-0808">Transferase</keyword>
<dbReference type="PANTHER" id="PTHR23072:SF0">
    <property type="entry name" value="GPI ETHANOLAMINE PHOSPHATE TRANSFERASE 2"/>
    <property type="match status" value="1"/>
</dbReference>
<dbReference type="GeneID" id="37010109"/>
<evidence type="ECO:0000256" key="1">
    <source>
        <dbReference type="RuleBase" id="RU367106"/>
    </source>
</evidence>
<evidence type="ECO:0000313" key="2">
    <source>
        <dbReference type="EMBL" id="PVH22110.1"/>
    </source>
</evidence>
<dbReference type="GO" id="GO:0006506">
    <property type="term" value="P:GPI anchor biosynthetic process"/>
    <property type="evidence" value="ECO:0007669"/>
    <property type="project" value="UniProtKB-UniPathway"/>
</dbReference>
<dbReference type="AlphaFoldDB" id="A0A2V1AVH0"/>
<protein>
    <recommendedName>
        <fullName evidence="1">GPI ethanolamine phosphate transferase 2</fullName>
    </recommendedName>
</protein>
<dbReference type="Pfam" id="PF01663">
    <property type="entry name" value="Phosphodiest"/>
    <property type="match status" value="1"/>
</dbReference>
<comment type="pathway">
    <text evidence="1">Glycolipid biosynthesis; glycosylphosphatidylinositol-anchor biosynthesis.</text>
</comment>
<sequence length="302" mass="33954">MEGAFESESGNAQFEKIILIVVDALRSDFMFSNSSSMTFLQELIETGSALPFTAYSNPPTVTLPRLKGITTGQIPSFVDAILNVADDKDNSQGLSNTDSWVGQFLRQSKDRKINFFGDDTWLKLFPPNEFFNQSEGTSSFFVNDFTEVDRNVSRHLERQLKEDFDGLILHYLGVDHIGHTGGPNSLHMPIKLKEMDDVLKMMYESTLDDDDSTLVVIMGDHGMNEVDPPELARLVMDSSDYCMYKCANSQWKAIDDNHLDQNVVSIRSDHGNLHTSIKSVAKPHRWQAASFLVRVHHSAQDG</sequence>
<dbReference type="SUPFAM" id="SSF53649">
    <property type="entry name" value="Alkaline phosphatase-like"/>
    <property type="match status" value="1"/>
</dbReference>
<reference evidence="2 3" key="1">
    <citation type="submission" date="2017-12" db="EMBL/GenBank/DDBJ databases">
        <title>Genome Sequence of a Multidrug-Resistant Candida haemulonii Isolate from a Patient with Chronic Leg Ulcers in Israel.</title>
        <authorList>
            <person name="Chow N.A."/>
            <person name="Gade L."/>
            <person name="Batra D."/>
            <person name="Rowe L.A."/>
            <person name="Ben-Ami R."/>
            <person name="Loparev V.N."/>
            <person name="Litvintseva A.P."/>
        </authorList>
    </citation>
    <scope>NUCLEOTIDE SEQUENCE [LARGE SCALE GENOMIC DNA]</scope>
    <source>
        <strain evidence="2 3">B11899</strain>
    </source>
</reference>
<dbReference type="InterPro" id="IPR017850">
    <property type="entry name" value="Alkaline_phosphatase_core_sf"/>
</dbReference>
<evidence type="ECO:0000313" key="3">
    <source>
        <dbReference type="Proteomes" id="UP000244309"/>
    </source>
</evidence>
<name>A0A2V1AVH0_9ASCO</name>
<keyword evidence="1" id="KW-0256">Endoplasmic reticulum</keyword>
<comment type="caution">
    <text evidence="2">The sequence shown here is derived from an EMBL/GenBank/DDBJ whole genome shotgun (WGS) entry which is preliminary data.</text>
</comment>
<dbReference type="Proteomes" id="UP000244309">
    <property type="component" value="Unassembled WGS sequence"/>
</dbReference>
<dbReference type="VEuPathDB" id="FungiDB:CXQ85_004779"/>
<dbReference type="OrthoDB" id="272139at2759"/>
<dbReference type="RefSeq" id="XP_025343050.1">
    <property type="nucleotide sequence ID" value="XM_025488388.1"/>
</dbReference>
<dbReference type="EMBL" id="PKFO01000006">
    <property type="protein sequence ID" value="PVH22110.1"/>
    <property type="molecule type" value="Genomic_DNA"/>
</dbReference>
<dbReference type="Gene3D" id="3.40.720.10">
    <property type="entry name" value="Alkaline Phosphatase, subunit A"/>
    <property type="match status" value="1"/>
</dbReference>
<accession>A0A2V1AVH0</accession>
<dbReference type="GO" id="GO:0005789">
    <property type="term" value="C:endoplasmic reticulum membrane"/>
    <property type="evidence" value="ECO:0007669"/>
    <property type="project" value="UniProtKB-SubCell"/>
</dbReference>
<keyword evidence="1" id="KW-0337">GPI-anchor biosynthesis</keyword>
<gene>
    <name evidence="2" type="ORF">CXQ85_004779</name>
</gene>
<comment type="function">
    <text evidence="1">Ethanolamine phosphate transferase involved in glycosylphosphatidylinositol-anchor biosynthesis. Transfers ethanolamine phosphate to the GPI second mannose.</text>
</comment>
<keyword evidence="3" id="KW-1185">Reference proteome</keyword>
<comment type="similarity">
    <text evidence="1">Belongs to the PIGG/PIGN/PIGO family. PIGG subfamily.</text>
</comment>
<dbReference type="PANTHER" id="PTHR23072">
    <property type="entry name" value="PHOSPHATIDYLINOSITOL GLYCAN-RELATED"/>
    <property type="match status" value="1"/>
</dbReference>
<comment type="subcellular location">
    <subcellularLocation>
        <location evidence="1">Endoplasmic reticulum membrane</location>
        <topology evidence="1">Multi-pass membrane protein</topology>
    </subcellularLocation>
</comment>
<dbReference type="InterPro" id="IPR039527">
    <property type="entry name" value="PIGG/GPI7"/>
</dbReference>
<dbReference type="STRING" id="45357.A0A2V1AVH0"/>
<proteinExistence type="inferred from homology"/>
<dbReference type="UniPathway" id="UPA00196"/>
<organism evidence="2 3">
    <name type="scientific">Candidozyma haemuli</name>
    <dbReference type="NCBI Taxonomy" id="45357"/>
    <lineage>
        <taxon>Eukaryota</taxon>
        <taxon>Fungi</taxon>
        <taxon>Dikarya</taxon>
        <taxon>Ascomycota</taxon>
        <taxon>Saccharomycotina</taxon>
        <taxon>Pichiomycetes</taxon>
        <taxon>Metschnikowiaceae</taxon>
        <taxon>Candidozyma</taxon>
    </lineage>
</organism>
<dbReference type="InterPro" id="IPR002591">
    <property type="entry name" value="Phosphodiest/P_Trfase"/>
</dbReference>
<dbReference type="GO" id="GO:0051267">
    <property type="term" value="F:CP2 mannose-ethanolamine phosphotransferase activity"/>
    <property type="evidence" value="ECO:0007669"/>
    <property type="project" value="TreeGrafter"/>
</dbReference>